<evidence type="ECO:0000256" key="1">
    <source>
        <dbReference type="ARBA" id="ARBA00023015"/>
    </source>
</evidence>
<dbReference type="InterPro" id="IPR000792">
    <property type="entry name" value="Tscrpt_reg_LuxR_C"/>
</dbReference>
<dbReference type="PROSITE" id="PS50043">
    <property type="entry name" value="HTH_LUXR_2"/>
    <property type="match status" value="1"/>
</dbReference>
<dbReference type="PANTHER" id="PTHR43214">
    <property type="entry name" value="TWO-COMPONENT RESPONSE REGULATOR"/>
    <property type="match status" value="1"/>
</dbReference>
<evidence type="ECO:0000313" key="5">
    <source>
        <dbReference type="EMBL" id="MEL0553353.1"/>
    </source>
</evidence>
<dbReference type="InterPro" id="IPR016032">
    <property type="entry name" value="Sig_transdc_resp-reg_C-effctor"/>
</dbReference>
<sequence length="115" mass="13152">MINRNEKPAAIVSLLDKLLTPAGIHTKRGETTLIRFTSREQEVLLKISAQLPLSQIARKMQLSVKTVSSHKHSAMRKLKLTSNQELYDWMLQSGMIIQQKNHAWWLVSSEESQLS</sequence>
<gene>
    <name evidence="5" type="ORF">QFI96_016770</name>
</gene>
<keyword evidence="2" id="KW-0238">DNA-binding</keyword>
<dbReference type="Gene3D" id="1.10.10.10">
    <property type="entry name" value="Winged helix-like DNA-binding domain superfamily/Winged helix DNA-binding domain"/>
    <property type="match status" value="1"/>
</dbReference>
<proteinExistence type="predicted"/>
<evidence type="ECO:0000256" key="3">
    <source>
        <dbReference type="ARBA" id="ARBA00023163"/>
    </source>
</evidence>
<comment type="caution">
    <text evidence="5">The sequence shown here is derived from an EMBL/GenBank/DDBJ whole genome shotgun (WGS) entry which is preliminary data.</text>
</comment>
<dbReference type="SMART" id="SM00421">
    <property type="entry name" value="HTH_LUXR"/>
    <property type="match status" value="1"/>
</dbReference>
<reference evidence="5 6" key="1">
    <citation type="submission" date="2024-04" db="EMBL/GenBank/DDBJ databases">
        <title>Two novel Raoultella species associated with bleeding cankers of broadleaf hosts, Raoultella scottia sp. nov. and Raoultella lignicola sp. nov.</title>
        <authorList>
            <person name="Brady C.L."/>
        </authorList>
    </citation>
    <scope>NUCLEOTIDE SEQUENCE [LARGE SCALE GENOMIC DNA]</scope>
    <source>
        <strain evidence="5 6">TW_WC1a.1</strain>
    </source>
</reference>
<dbReference type="InterPro" id="IPR036388">
    <property type="entry name" value="WH-like_DNA-bd_sf"/>
</dbReference>
<dbReference type="PANTHER" id="PTHR43214:SF41">
    <property type="entry name" value="NITRATE_NITRITE RESPONSE REGULATOR PROTEIN NARP"/>
    <property type="match status" value="1"/>
</dbReference>
<dbReference type="EMBL" id="JARXNK020000104">
    <property type="protein sequence ID" value="MEL0553353.1"/>
    <property type="molecule type" value="Genomic_DNA"/>
</dbReference>
<evidence type="ECO:0000313" key="6">
    <source>
        <dbReference type="Proteomes" id="UP001312893"/>
    </source>
</evidence>
<keyword evidence="3" id="KW-0804">Transcription</keyword>
<dbReference type="PRINTS" id="PR00038">
    <property type="entry name" value="HTHLUXR"/>
</dbReference>
<organism evidence="5 6">
    <name type="scientific">Raoultella lignicola</name>
    <dbReference type="NCBI Taxonomy" id="3040939"/>
    <lineage>
        <taxon>Bacteria</taxon>
        <taxon>Pseudomonadati</taxon>
        <taxon>Pseudomonadota</taxon>
        <taxon>Gammaproteobacteria</taxon>
        <taxon>Enterobacterales</taxon>
        <taxon>Enterobacteriaceae</taxon>
        <taxon>Klebsiella/Raoultella group</taxon>
        <taxon>Raoultella</taxon>
    </lineage>
</organism>
<dbReference type="InterPro" id="IPR039420">
    <property type="entry name" value="WalR-like"/>
</dbReference>
<keyword evidence="6" id="KW-1185">Reference proteome</keyword>
<dbReference type="Proteomes" id="UP001312893">
    <property type="component" value="Unassembled WGS sequence"/>
</dbReference>
<feature type="domain" description="HTH luxR-type" evidence="4">
    <location>
        <begin position="29"/>
        <end position="94"/>
    </location>
</feature>
<dbReference type="RefSeq" id="WP_187042727.1">
    <property type="nucleotide sequence ID" value="NZ_JARXNK020000104.1"/>
</dbReference>
<dbReference type="SUPFAM" id="SSF46894">
    <property type="entry name" value="C-terminal effector domain of the bipartite response regulators"/>
    <property type="match status" value="1"/>
</dbReference>
<evidence type="ECO:0000256" key="2">
    <source>
        <dbReference type="ARBA" id="ARBA00023125"/>
    </source>
</evidence>
<dbReference type="Pfam" id="PF00196">
    <property type="entry name" value="GerE"/>
    <property type="match status" value="1"/>
</dbReference>
<name>A0ABU9FAC5_9ENTR</name>
<keyword evidence="1" id="KW-0805">Transcription regulation</keyword>
<dbReference type="CDD" id="cd06170">
    <property type="entry name" value="LuxR_C_like"/>
    <property type="match status" value="1"/>
</dbReference>
<accession>A0ABU9FAC5</accession>
<protein>
    <submittedName>
        <fullName evidence="5">LuxR C-terminal-related transcriptional regulator</fullName>
    </submittedName>
</protein>
<evidence type="ECO:0000259" key="4">
    <source>
        <dbReference type="PROSITE" id="PS50043"/>
    </source>
</evidence>